<dbReference type="EMBL" id="GEDV01002662">
    <property type="protein sequence ID" value="JAP85895.1"/>
    <property type="molecule type" value="Transcribed_RNA"/>
</dbReference>
<proteinExistence type="predicted"/>
<keyword evidence="1" id="KW-0732">Signal</keyword>
<organism evidence="2">
    <name type="scientific">Rhipicephalus appendiculatus</name>
    <name type="common">Brown ear tick</name>
    <dbReference type="NCBI Taxonomy" id="34631"/>
    <lineage>
        <taxon>Eukaryota</taxon>
        <taxon>Metazoa</taxon>
        <taxon>Ecdysozoa</taxon>
        <taxon>Arthropoda</taxon>
        <taxon>Chelicerata</taxon>
        <taxon>Arachnida</taxon>
        <taxon>Acari</taxon>
        <taxon>Parasitiformes</taxon>
        <taxon>Ixodida</taxon>
        <taxon>Ixodoidea</taxon>
        <taxon>Ixodidae</taxon>
        <taxon>Rhipicephalinae</taxon>
        <taxon>Rhipicephalus</taxon>
        <taxon>Rhipicephalus</taxon>
    </lineage>
</organism>
<feature type="chain" id="PRO_5007286816" description="Secreted protein" evidence="1">
    <location>
        <begin position="19"/>
        <end position="103"/>
    </location>
</feature>
<dbReference type="AlphaFoldDB" id="A0A131Z559"/>
<accession>A0A131Z559</accession>
<evidence type="ECO:0000313" key="2">
    <source>
        <dbReference type="EMBL" id="JAP85895.1"/>
    </source>
</evidence>
<protein>
    <recommendedName>
        <fullName evidence="3">Secreted protein</fullName>
    </recommendedName>
</protein>
<reference evidence="2" key="1">
    <citation type="journal article" date="2016" name="Ticks Tick Borne Dis.">
        <title>De novo assembly and annotation of the salivary gland transcriptome of Rhipicephalus appendiculatus male and female ticks during blood feeding.</title>
        <authorList>
            <person name="de Castro M.H."/>
            <person name="de Klerk D."/>
            <person name="Pienaar R."/>
            <person name="Latif A.A."/>
            <person name="Rees D.J."/>
            <person name="Mans B.J."/>
        </authorList>
    </citation>
    <scope>NUCLEOTIDE SEQUENCE</scope>
    <source>
        <tissue evidence="2">Salivary glands</tissue>
    </source>
</reference>
<name>A0A131Z559_RHIAP</name>
<sequence length="103" mass="12093">MPEKCLFIFVMLLASAKAIRPGNFTCHQRLSQCTGVRRPNCFESSTELRFACSLRYQHCRNEWLRHCTPPLLVACWDYNTHCDCLCYLALRGNPKRRGQNRRL</sequence>
<feature type="signal peptide" evidence="1">
    <location>
        <begin position="1"/>
        <end position="18"/>
    </location>
</feature>
<evidence type="ECO:0008006" key="3">
    <source>
        <dbReference type="Google" id="ProtNLM"/>
    </source>
</evidence>
<evidence type="ECO:0000256" key="1">
    <source>
        <dbReference type="SAM" id="SignalP"/>
    </source>
</evidence>